<comment type="caution">
    <text evidence="1">The sequence shown here is derived from an EMBL/GenBank/DDBJ whole genome shotgun (WGS) entry which is preliminary data.</text>
</comment>
<proteinExistence type="predicted"/>
<accession>A0A6N7R311</accession>
<reference evidence="1 2" key="1">
    <citation type="submission" date="2019-10" db="EMBL/GenBank/DDBJ databases">
        <title>Gracilibacillus salitolerans sp. nov., a moderate halophile isolated from a saline soil in northwest China.</title>
        <authorList>
            <person name="Gan L."/>
        </authorList>
    </citation>
    <scope>NUCLEOTIDE SEQUENCE [LARGE SCALE GENOMIC DNA]</scope>
    <source>
        <strain evidence="1 2">TP2-8</strain>
    </source>
</reference>
<evidence type="ECO:0000313" key="2">
    <source>
        <dbReference type="Proteomes" id="UP000435187"/>
    </source>
</evidence>
<dbReference type="EMBL" id="WJEE01000012">
    <property type="protein sequence ID" value="MRI66156.1"/>
    <property type="molecule type" value="Genomic_DNA"/>
</dbReference>
<dbReference type="Proteomes" id="UP000435187">
    <property type="component" value="Unassembled WGS sequence"/>
</dbReference>
<dbReference type="AlphaFoldDB" id="A0A6N7R311"/>
<dbReference type="RefSeq" id="WP_153834915.1">
    <property type="nucleotide sequence ID" value="NZ_JBHUMW010000094.1"/>
</dbReference>
<protein>
    <submittedName>
        <fullName evidence="1">Uncharacterized protein</fullName>
    </submittedName>
</protein>
<gene>
    <name evidence="1" type="ORF">GH885_07330</name>
</gene>
<name>A0A6N7R311_9BACI</name>
<organism evidence="1 2">
    <name type="scientific">Gracilibacillus thailandensis</name>
    <dbReference type="NCBI Taxonomy" id="563735"/>
    <lineage>
        <taxon>Bacteria</taxon>
        <taxon>Bacillati</taxon>
        <taxon>Bacillota</taxon>
        <taxon>Bacilli</taxon>
        <taxon>Bacillales</taxon>
        <taxon>Bacillaceae</taxon>
        <taxon>Gracilibacillus</taxon>
    </lineage>
</organism>
<keyword evidence="2" id="KW-1185">Reference proteome</keyword>
<sequence length="75" mass="8882">MIDANKDYGKLHLILDLVERNDIRHELDEKFTKDEQNKIFEMFKGIVADEIHFVMNVLENEKQQITKTNNPGTKH</sequence>
<evidence type="ECO:0000313" key="1">
    <source>
        <dbReference type="EMBL" id="MRI66156.1"/>
    </source>
</evidence>